<dbReference type="InterPro" id="IPR012392">
    <property type="entry name" value="3-ktacl-CoA_syn"/>
</dbReference>
<gene>
    <name evidence="4" type="ORF">Ddye_020956</name>
</gene>
<sequence>MINPITVFQDVDSEMKLGLSISKDTVKVAGDALKTNIGTFGPLVLPFSEQFRYGVSIICRKMRIQSRMSFYMPDFKDFMKAFDHFCIHTGGRAIIRGIKTNLQLRDVDVEASEMTLQIWKHFIIFYLVRTLLHRNQRIKKGHRVWQIAFGSGFKCNSAVWKCVHKVEGKETTAWSDRIDSYPLEIPTGYCCENRYELM</sequence>
<comment type="catalytic activity">
    <reaction evidence="2">
        <text>a very-long-chain acyl-CoA + malonyl-CoA + H(+) = a very-long-chain 3-oxoacyl-CoA + CO2 + CoA</text>
        <dbReference type="Rhea" id="RHEA:32727"/>
        <dbReference type="ChEBI" id="CHEBI:15378"/>
        <dbReference type="ChEBI" id="CHEBI:16526"/>
        <dbReference type="ChEBI" id="CHEBI:57287"/>
        <dbReference type="ChEBI" id="CHEBI:57384"/>
        <dbReference type="ChEBI" id="CHEBI:90725"/>
        <dbReference type="ChEBI" id="CHEBI:90736"/>
        <dbReference type="EC" id="2.3.1.199"/>
    </reaction>
</comment>
<accession>A0AAD9U0R4</accession>
<protein>
    <recommendedName>
        <fullName evidence="3">FAE domain-containing protein</fullName>
    </recommendedName>
</protein>
<dbReference type="Proteomes" id="UP001280121">
    <property type="component" value="Unassembled WGS sequence"/>
</dbReference>
<dbReference type="GO" id="GO:0009922">
    <property type="term" value="F:fatty acid elongase activity"/>
    <property type="evidence" value="ECO:0007669"/>
    <property type="project" value="UniProtKB-EC"/>
</dbReference>
<dbReference type="InterPro" id="IPR016039">
    <property type="entry name" value="Thiolase-like"/>
</dbReference>
<evidence type="ECO:0000256" key="2">
    <source>
        <dbReference type="ARBA" id="ARBA00047375"/>
    </source>
</evidence>
<proteinExistence type="predicted"/>
<evidence type="ECO:0000313" key="4">
    <source>
        <dbReference type="EMBL" id="KAK2645761.1"/>
    </source>
</evidence>
<reference evidence="4" key="1">
    <citation type="journal article" date="2023" name="Plant J.">
        <title>Genome sequences and population genomics provide insights into the demographic history, inbreeding, and mutation load of two 'living fossil' tree species of Dipteronia.</title>
        <authorList>
            <person name="Feng Y."/>
            <person name="Comes H.P."/>
            <person name="Chen J."/>
            <person name="Zhu S."/>
            <person name="Lu R."/>
            <person name="Zhang X."/>
            <person name="Li P."/>
            <person name="Qiu J."/>
            <person name="Olsen K.M."/>
            <person name="Qiu Y."/>
        </authorList>
    </citation>
    <scope>NUCLEOTIDE SEQUENCE</scope>
    <source>
        <strain evidence="4">KIB01</strain>
    </source>
</reference>
<dbReference type="AlphaFoldDB" id="A0AAD9U0R4"/>
<dbReference type="Gene3D" id="3.40.47.10">
    <property type="match status" value="1"/>
</dbReference>
<dbReference type="PANTHER" id="PTHR31561">
    <property type="entry name" value="3-KETOACYL-COA SYNTHASE"/>
    <property type="match status" value="1"/>
</dbReference>
<dbReference type="SUPFAM" id="SSF53901">
    <property type="entry name" value="Thiolase-like"/>
    <property type="match status" value="1"/>
</dbReference>
<evidence type="ECO:0000259" key="3">
    <source>
        <dbReference type="Pfam" id="PF08392"/>
    </source>
</evidence>
<dbReference type="InterPro" id="IPR013601">
    <property type="entry name" value="FAE1_typ3_polyketide_synth"/>
</dbReference>
<feature type="domain" description="FAE" evidence="3">
    <location>
        <begin position="7"/>
        <end position="62"/>
    </location>
</feature>
<evidence type="ECO:0000256" key="1">
    <source>
        <dbReference type="ARBA" id="ARBA00023315"/>
    </source>
</evidence>
<comment type="caution">
    <text evidence="4">The sequence shown here is derived from an EMBL/GenBank/DDBJ whole genome shotgun (WGS) entry which is preliminary data.</text>
</comment>
<name>A0AAD9U0R4_9ROSI</name>
<dbReference type="GO" id="GO:0006633">
    <property type="term" value="P:fatty acid biosynthetic process"/>
    <property type="evidence" value="ECO:0007669"/>
    <property type="project" value="InterPro"/>
</dbReference>
<organism evidence="4 5">
    <name type="scientific">Dipteronia dyeriana</name>
    <dbReference type="NCBI Taxonomy" id="168575"/>
    <lineage>
        <taxon>Eukaryota</taxon>
        <taxon>Viridiplantae</taxon>
        <taxon>Streptophyta</taxon>
        <taxon>Embryophyta</taxon>
        <taxon>Tracheophyta</taxon>
        <taxon>Spermatophyta</taxon>
        <taxon>Magnoliopsida</taxon>
        <taxon>eudicotyledons</taxon>
        <taxon>Gunneridae</taxon>
        <taxon>Pentapetalae</taxon>
        <taxon>rosids</taxon>
        <taxon>malvids</taxon>
        <taxon>Sapindales</taxon>
        <taxon>Sapindaceae</taxon>
        <taxon>Hippocastanoideae</taxon>
        <taxon>Acereae</taxon>
        <taxon>Dipteronia</taxon>
    </lineage>
</organism>
<dbReference type="Pfam" id="PF08392">
    <property type="entry name" value="FAE1_CUT1_RppA"/>
    <property type="match status" value="1"/>
</dbReference>
<keyword evidence="1" id="KW-0012">Acyltransferase</keyword>
<dbReference type="EMBL" id="JANJYI010000006">
    <property type="protein sequence ID" value="KAK2645761.1"/>
    <property type="molecule type" value="Genomic_DNA"/>
</dbReference>
<evidence type="ECO:0000313" key="5">
    <source>
        <dbReference type="Proteomes" id="UP001280121"/>
    </source>
</evidence>
<keyword evidence="1" id="KW-0808">Transferase</keyword>
<dbReference type="GO" id="GO:0016020">
    <property type="term" value="C:membrane"/>
    <property type="evidence" value="ECO:0007669"/>
    <property type="project" value="InterPro"/>
</dbReference>
<keyword evidence="5" id="KW-1185">Reference proteome</keyword>